<feature type="transmembrane region" description="Helical" evidence="2">
    <location>
        <begin position="99"/>
        <end position="121"/>
    </location>
</feature>
<comment type="caution">
    <text evidence="3">The sequence shown here is derived from an EMBL/GenBank/DDBJ whole genome shotgun (WGS) entry which is preliminary data.</text>
</comment>
<feature type="transmembrane region" description="Helical" evidence="2">
    <location>
        <begin position="203"/>
        <end position="224"/>
    </location>
</feature>
<accession>A0A919CIW1</accession>
<reference evidence="3 4" key="1">
    <citation type="journal article" date="2014" name="Int. J. Syst. Evol. Microbiol.">
        <title>Complete genome sequence of Corynebacterium casei LMG S-19264T (=DSM 44701T), isolated from a smear-ripened cheese.</title>
        <authorList>
            <consortium name="US DOE Joint Genome Institute (JGI-PGF)"/>
            <person name="Walter F."/>
            <person name="Albersmeier A."/>
            <person name="Kalinowski J."/>
            <person name="Ruckert C."/>
        </authorList>
    </citation>
    <scope>NUCLEOTIDE SEQUENCE [LARGE SCALE GENOMIC DNA]</scope>
    <source>
        <strain evidence="3 4">KCTC 19473</strain>
    </source>
</reference>
<organism evidence="3 4">
    <name type="scientific">Nocardiopsis kunsanensis</name>
    <dbReference type="NCBI Taxonomy" id="141693"/>
    <lineage>
        <taxon>Bacteria</taxon>
        <taxon>Bacillati</taxon>
        <taxon>Actinomycetota</taxon>
        <taxon>Actinomycetes</taxon>
        <taxon>Streptosporangiales</taxon>
        <taxon>Nocardiopsidaceae</taxon>
        <taxon>Nocardiopsis</taxon>
    </lineage>
</organism>
<evidence type="ECO:0008006" key="5">
    <source>
        <dbReference type="Google" id="ProtNLM"/>
    </source>
</evidence>
<feature type="transmembrane region" description="Helical" evidence="2">
    <location>
        <begin position="128"/>
        <end position="148"/>
    </location>
</feature>
<feature type="transmembrane region" description="Helical" evidence="2">
    <location>
        <begin position="42"/>
        <end position="67"/>
    </location>
</feature>
<protein>
    <recommendedName>
        <fullName evidence="5">DoxX family protein</fullName>
    </recommendedName>
</protein>
<proteinExistence type="predicted"/>
<dbReference type="AlphaFoldDB" id="A0A919CIW1"/>
<evidence type="ECO:0000256" key="2">
    <source>
        <dbReference type="SAM" id="Phobius"/>
    </source>
</evidence>
<keyword evidence="2" id="KW-0472">Membrane</keyword>
<keyword evidence="2" id="KW-0812">Transmembrane</keyword>
<dbReference type="RefSeq" id="WP_193518207.1">
    <property type="nucleotide sequence ID" value="NZ_BMXL01000017.1"/>
</dbReference>
<sequence length="362" mass="39381">MSPDSTDHGPPTSASASSAPDPGPAEPVPSSGRTEDGARPRWWVTALWMGHGLLRMGLFSYLLVYGWTKLILMQMGQADYGRALTTMGEKSPMGLLWDFIAYAPTVQFLSGLVEVLAAVLLIWRRTAWLGGLLGAGAMGVVFLLNMAYDVPVKQLALAMAIGCLLVALPELRRLGGFLAGRPVGAITPPRPVPWPRVHAFTRWVFGSLGVLIAVAPSAAVPMMWPSELDSPLPGVYRVVEDTAEPAGQLAEDERWQAIAFGQYDHGDMSQLAIRTADGDLLEGTYTHDSGGGLELRLREPLKGDRPLNQEPRETVELTWQLDDGGRLHLEGEGHELIAEPDPELTYLHDRGFRWAPGPPVNR</sequence>
<evidence type="ECO:0000313" key="3">
    <source>
        <dbReference type="EMBL" id="GHD29920.1"/>
    </source>
</evidence>
<dbReference type="Proteomes" id="UP000654947">
    <property type="component" value="Unassembled WGS sequence"/>
</dbReference>
<dbReference type="EMBL" id="BMXL01000017">
    <property type="protein sequence ID" value="GHD29920.1"/>
    <property type="molecule type" value="Genomic_DNA"/>
</dbReference>
<gene>
    <name evidence="3" type="ORF">GCM10007147_31270</name>
</gene>
<evidence type="ECO:0000256" key="1">
    <source>
        <dbReference type="SAM" id="MobiDB-lite"/>
    </source>
</evidence>
<keyword evidence="2" id="KW-1133">Transmembrane helix</keyword>
<feature type="region of interest" description="Disordered" evidence="1">
    <location>
        <begin position="1"/>
        <end position="37"/>
    </location>
</feature>
<name>A0A919CIW1_9ACTN</name>
<feature type="compositionally biased region" description="Low complexity" evidence="1">
    <location>
        <begin position="10"/>
        <end position="20"/>
    </location>
</feature>
<evidence type="ECO:0000313" key="4">
    <source>
        <dbReference type="Proteomes" id="UP000654947"/>
    </source>
</evidence>
<feature type="transmembrane region" description="Helical" evidence="2">
    <location>
        <begin position="154"/>
        <end position="171"/>
    </location>
</feature>
<keyword evidence="4" id="KW-1185">Reference proteome</keyword>